<dbReference type="CDD" id="cd00833">
    <property type="entry name" value="PKS"/>
    <property type="match status" value="1"/>
</dbReference>
<dbReference type="InterPro" id="IPR013785">
    <property type="entry name" value="Aldolase_TIM"/>
</dbReference>
<dbReference type="Pfam" id="PF00109">
    <property type="entry name" value="ketoacyl-synt"/>
    <property type="match status" value="1"/>
</dbReference>
<dbReference type="GO" id="GO:0017000">
    <property type="term" value="P:antibiotic biosynthetic process"/>
    <property type="evidence" value="ECO:0007669"/>
    <property type="project" value="UniProtKB-KW"/>
</dbReference>
<keyword evidence="1" id="KW-0596">Phosphopantetheine</keyword>
<dbReference type="Gene3D" id="1.10.1200.10">
    <property type="entry name" value="ACP-like"/>
    <property type="match status" value="1"/>
</dbReference>
<dbReference type="SUPFAM" id="SSF52151">
    <property type="entry name" value="FabD/lysophospholipase-like"/>
    <property type="match status" value="1"/>
</dbReference>
<dbReference type="Gene3D" id="3.40.366.10">
    <property type="entry name" value="Malonyl-Coenzyme A Acyl Carrier Protein, domain 2"/>
    <property type="match status" value="1"/>
</dbReference>
<dbReference type="Pfam" id="PF02801">
    <property type="entry name" value="Ketoacyl-synt_C"/>
    <property type="match status" value="1"/>
</dbReference>
<dbReference type="InterPro" id="IPR013968">
    <property type="entry name" value="PKS_KR"/>
</dbReference>
<proteinExistence type="predicted"/>
<evidence type="ECO:0000256" key="1">
    <source>
        <dbReference type="ARBA" id="ARBA00022450"/>
    </source>
</evidence>
<dbReference type="InterPro" id="IPR009081">
    <property type="entry name" value="PP-bd_ACP"/>
</dbReference>
<dbReference type="InterPro" id="IPR014043">
    <property type="entry name" value="Acyl_transferase_dom"/>
</dbReference>
<dbReference type="Gene3D" id="3.40.47.10">
    <property type="match status" value="1"/>
</dbReference>
<comment type="caution">
    <text evidence="8">The sequence shown here is derived from an EMBL/GenBank/DDBJ whole genome shotgun (WGS) entry which is preliminary data.</text>
</comment>
<evidence type="ECO:0000256" key="5">
    <source>
        <dbReference type="SAM" id="MobiDB-lite"/>
    </source>
</evidence>
<keyword evidence="9" id="KW-1185">Reference proteome</keyword>
<dbReference type="InterPro" id="IPR014030">
    <property type="entry name" value="Ketoacyl_synth_N"/>
</dbReference>
<dbReference type="SMART" id="SM00827">
    <property type="entry name" value="PKS_AT"/>
    <property type="match status" value="1"/>
</dbReference>
<dbReference type="SUPFAM" id="SSF47336">
    <property type="entry name" value="ACP-like"/>
    <property type="match status" value="1"/>
</dbReference>
<evidence type="ECO:0000259" key="6">
    <source>
        <dbReference type="PROSITE" id="PS50075"/>
    </source>
</evidence>
<dbReference type="SUPFAM" id="SSF51735">
    <property type="entry name" value="NAD(P)-binding Rossmann-fold domains"/>
    <property type="match status" value="2"/>
</dbReference>
<dbReference type="SUPFAM" id="SSF55048">
    <property type="entry name" value="Probable ACP-binding domain of malonyl-CoA ACP transacylase"/>
    <property type="match status" value="1"/>
</dbReference>
<evidence type="ECO:0000313" key="8">
    <source>
        <dbReference type="EMBL" id="PAU45567.1"/>
    </source>
</evidence>
<dbReference type="Gene3D" id="3.40.50.720">
    <property type="entry name" value="NAD(P)-binding Rossmann-like Domain"/>
    <property type="match status" value="1"/>
</dbReference>
<dbReference type="SUPFAM" id="SSF51412">
    <property type="entry name" value="Inosine monophosphate dehydrogenase (IMPDH)"/>
    <property type="match status" value="2"/>
</dbReference>
<accession>A0A2A2D280</accession>
<keyword evidence="4" id="KW-0045">Antibiotic biosynthesis</keyword>
<dbReference type="InterPro" id="IPR016036">
    <property type="entry name" value="Malonyl_transacylase_ACP-bd"/>
</dbReference>
<dbReference type="InterPro" id="IPR036291">
    <property type="entry name" value="NAD(P)-bd_dom_sf"/>
</dbReference>
<dbReference type="InterPro" id="IPR057326">
    <property type="entry name" value="KR_dom"/>
</dbReference>
<dbReference type="InterPro" id="IPR020841">
    <property type="entry name" value="PKS_Beta-ketoAc_synthase_dom"/>
</dbReference>
<feature type="region of interest" description="Disordered" evidence="5">
    <location>
        <begin position="1186"/>
        <end position="1206"/>
    </location>
</feature>
<protein>
    <submittedName>
        <fullName evidence="8">Polyketide synthase</fullName>
    </submittedName>
</protein>
<evidence type="ECO:0000313" key="9">
    <source>
        <dbReference type="Proteomes" id="UP000218944"/>
    </source>
</evidence>
<dbReference type="InterPro" id="IPR016039">
    <property type="entry name" value="Thiolase-like"/>
</dbReference>
<evidence type="ECO:0000256" key="2">
    <source>
        <dbReference type="ARBA" id="ARBA00022553"/>
    </source>
</evidence>
<dbReference type="PROSITE" id="PS52004">
    <property type="entry name" value="KS3_2"/>
    <property type="match status" value="1"/>
</dbReference>
<dbReference type="InterPro" id="IPR052568">
    <property type="entry name" value="PKS-FAS_Synthase"/>
</dbReference>
<gene>
    <name evidence="8" type="ORF">CK936_28825</name>
</gene>
<dbReference type="Proteomes" id="UP000218944">
    <property type="component" value="Unassembled WGS sequence"/>
</dbReference>
<dbReference type="InterPro" id="IPR001227">
    <property type="entry name" value="Ac_transferase_dom_sf"/>
</dbReference>
<dbReference type="Pfam" id="PF08659">
    <property type="entry name" value="KR"/>
    <property type="match status" value="1"/>
</dbReference>
<dbReference type="Pfam" id="PF00698">
    <property type="entry name" value="Acyl_transf_1"/>
    <property type="match status" value="1"/>
</dbReference>
<feature type="domain" description="Carrier" evidence="6">
    <location>
        <begin position="1658"/>
        <end position="1746"/>
    </location>
</feature>
<feature type="domain" description="Ketosynthase family 3 (KS3)" evidence="7">
    <location>
        <begin position="648"/>
        <end position="1089"/>
    </location>
</feature>
<dbReference type="PANTHER" id="PTHR43074:SF1">
    <property type="entry name" value="BETA-KETOACYL SYNTHASE FAMILY PROTEIN-RELATED"/>
    <property type="match status" value="1"/>
</dbReference>
<keyword evidence="3" id="KW-0808">Transferase</keyword>
<evidence type="ECO:0000259" key="7">
    <source>
        <dbReference type="PROSITE" id="PS52004"/>
    </source>
</evidence>
<dbReference type="SUPFAM" id="SSF53901">
    <property type="entry name" value="Thiolase-like"/>
    <property type="match status" value="1"/>
</dbReference>
<keyword evidence="2" id="KW-0597">Phosphoprotein</keyword>
<organism evidence="8 9">
    <name type="scientific">Streptomyces albireticuli</name>
    <dbReference type="NCBI Taxonomy" id="1940"/>
    <lineage>
        <taxon>Bacteria</taxon>
        <taxon>Bacillati</taxon>
        <taxon>Actinomycetota</taxon>
        <taxon>Actinomycetes</taxon>
        <taxon>Kitasatosporales</taxon>
        <taxon>Streptomycetaceae</taxon>
        <taxon>Streptomyces</taxon>
    </lineage>
</organism>
<reference evidence="8 9" key="1">
    <citation type="submission" date="2017-08" db="EMBL/GenBank/DDBJ databases">
        <title>Genome sequence of Streptomyces albireticuli NRRL B-1670.</title>
        <authorList>
            <person name="Graham D.E."/>
            <person name="Mahan K.M."/>
            <person name="Klingeman D.M."/>
            <person name="Hettich R.L."/>
            <person name="Parry R.J."/>
            <person name="Spain J.C."/>
        </authorList>
    </citation>
    <scope>NUCLEOTIDE SEQUENCE [LARGE SCALE GENOMIC DNA]</scope>
    <source>
        <strain evidence="8 9">NRRL B-1670</strain>
    </source>
</reference>
<dbReference type="SMART" id="SM00822">
    <property type="entry name" value="PKS_KR"/>
    <property type="match status" value="1"/>
</dbReference>
<evidence type="ECO:0000256" key="4">
    <source>
        <dbReference type="ARBA" id="ARBA00023194"/>
    </source>
</evidence>
<dbReference type="PROSITE" id="PS50075">
    <property type="entry name" value="CARRIER"/>
    <property type="match status" value="1"/>
</dbReference>
<evidence type="ECO:0000256" key="3">
    <source>
        <dbReference type="ARBA" id="ARBA00022679"/>
    </source>
</evidence>
<dbReference type="EMBL" id="NSJV01000558">
    <property type="protein sequence ID" value="PAU45567.1"/>
    <property type="molecule type" value="Genomic_DNA"/>
</dbReference>
<dbReference type="Gene3D" id="3.20.20.70">
    <property type="entry name" value="Aldolase class I"/>
    <property type="match status" value="2"/>
</dbReference>
<dbReference type="InterPro" id="IPR036736">
    <property type="entry name" value="ACP-like_sf"/>
</dbReference>
<feature type="region of interest" description="Disordered" evidence="5">
    <location>
        <begin position="259"/>
        <end position="281"/>
    </location>
</feature>
<dbReference type="SMART" id="SM00825">
    <property type="entry name" value="PKS_KS"/>
    <property type="match status" value="1"/>
</dbReference>
<dbReference type="PANTHER" id="PTHR43074">
    <property type="entry name" value="OMEGA-3 POLYUNSATURATED FATTY ACID SYNTHASE PFAB-RELATED"/>
    <property type="match status" value="1"/>
</dbReference>
<dbReference type="InterPro" id="IPR016035">
    <property type="entry name" value="Acyl_Trfase/lysoPLipase"/>
</dbReference>
<sequence>MVIGVSPFGEPDARLAAAVSRAGGLGVVDLGSAAGAARDALELARAWTPGSFGVRVSAECALRPDELFTLDGDGLSHVLTAPDSPLGPGAFRPGTVIAEVRCPREARAAVAAGAVGIVARGSECGGPAGELSTFVLLQQLLDDDRISVPVWACGGIGPHTAAAAVLGGAAGVVLDVQLALLDEADTAPGLAAALRFLDGTETLHENGYRHLDPSKAPGLPGTLRGRPPQLGQDAFLARRFARAYKSVPVAVRAVHDAADRAARDRSAPEALRPGSPMSRALGTELPVVQGPMTRVSDRPGFAAAVADAGGLPFLALALAGPEDTRTLLEGTRAELGDRPWGVGLLGFAPEDVRAAQLAAVRDARPTHAIIAGGRPAQAADLEKHGVRTFLHVPSPGLLEQFLAAGARRFVFEGAECGGHIGPYNSFPLWEAQLAVLDDFLAARRDEGDPAPEVLFAGGIHDERSAAMVAALGCGIRARGAATGIIMGTAYLFTEEAVARDAIRPLYQRQAIAAGRTAVLRTGPGQATRCLPSPYCDTHEAHREELSRRGVPERQAWEELERLNLGRLRIAGKGVERVEGTLQGVDEPRQLAEGLFMAGEAAVLRTATTTVAALHRQVGEAAAQFYERRAKATSAPSPSGGEGAAAPEPLGIAVIGMACVFPEAPDLTAFWGNVLSGVDAVTEIPPERWDVSVHHGPGATAHDVSASKWGGFLPRVPFDPLRYGIPPASLPAIEPVQLLALETAARALADAGYDHREPPRDRTCVIFGAGSGSDTSDAAVLRAVLPSYLGRLPEELAARLPALSEDTFPGMLGNVIAGRIANRLGLGGANYTVDAACASSLTAVDAACAQLRGGAADLALCGGADLHNGIKDYLLFSSARVLSPTGRCRPFDAGADGIALGEGVACVVLKRLADAERDGDRVYAVIESVGSSSDGRSLGLTAPRREGQRAALERAYAQARIAPSAVGVIEAHGTGTAVGDRAELAALTEVFTESGAAPGSCVIGSVKSQIGHTKCAAGLAGLIKTALAVHTGVRPPTLHLRRPDPAWDADSSPFVFHDRPLPWARPVGQRVGGVSAFGFGGANFHAVLRGHAGAAPPRCGHDLWPAELLVLRNAEDAREMLRLTEINDRSGRPWRLRDLALTAARRTGAHRAGAAVVAASLDELPELLRAVIAGEPRKGVFLPEQYELPEAPDGGSAGAERSDTPDPGKIAVLFPGQGSQRPGMLADLLIAFPDTRRHLRRAPADVLFPPATFDDATREAGRARLAATRHAQPALGAVCLAAHDVLKRFGVRADMAAGHSYGELVALGAAGVISPDAVLDLSVARAEAIAEAVGDEPGTMAVVAAEPGEAEELLKEAGLLGKVVVANHNAPAQSVVSGSAPAIERALAAAAGAGLATRRLPVSCAFHSPLVAGAVEKFARKLDGRSFRTPEFPVWSNTTADRYPDGSSGVRERLAEQIAAPVRFVEQIEAMYEAGARVFVEAGPGTVLTGLVRAVLGSRPHLAVPFEPHPDAGLPGHLQALARLAVAGVPVVAERLFAGRDARVADPEAVPERTGWTVDGHLVRTADGAPLPGGLQPARRIGSLAPPPERTDGPGLLTEFLRGSREMVAAQRDVLLAYFGAGQAARTSDMPDAPAVPVSLPAPAPAPVPEPRAEAVTAAAGPDVLRTVRSVISERTGYPLELIEPDLDLEAELSIDSIKRTEIVGELGRRLTGAAGTDRNAPADQDLEDLLQARTAAALADRLKARLLGERQEEEAAPTPAGATATARYLLRDAPLTGAPEPDDAALRGRRFLVLSEDTPLARALVERLRALGAAARSGSRPGPEESHRCDDGVIHLAAFGPGTDPVLPAGFPLFQAVLRDGPRWLLCARPAGQDTRTAGLDGFFRAVAREYPDTLARAVTLAPDRPVTALADDLVRELLAPDRCPVVRHTAEGVRLGPELHPAPLGPETDGDATANALAAGLGPGSVALLAGGARGITARVATTLAAAGCRVELLGRTDMADAAEDPDTGRAPGITALRSVLAGRGGLATAEIDREARRVLARREVAATLAEIAAAGGQARYHCLDLRDAAAVHATLKDIHARTGRVDAVVHAAGVIEDQLLADKQPGSFERVHGTKVDGAHALLSALRGLPSLPRLTVLFGSVTAVLGNRGQADYSAANDALAALGRHWRRDTGSRTLTVHWGPWAPDPSHPGMVGPELAREFARNGIGLIDPEDGVRALFRELAHGHADVDEVVLTAPGRLP</sequence>
<dbReference type="InterPro" id="IPR014031">
    <property type="entry name" value="Ketoacyl_synth_C"/>
</dbReference>
<dbReference type="Pfam" id="PF03060">
    <property type="entry name" value="NMO"/>
    <property type="match status" value="1"/>
</dbReference>
<dbReference type="GO" id="GO:0016747">
    <property type="term" value="F:acyltransferase activity, transferring groups other than amino-acyl groups"/>
    <property type="evidence" value="ECO:0007669"/>
    <property type="project" value="UniProtKB-ARBA"/>
</dbReference>
<name>A0A2A2D280_9ACTN</name>